<dbReference type="EMBL" id="JAERRB010000008">
    <property type="protein sequence ID" value="MBL0743780.1"/>
    <property type="molecule type" value="Genomic_DNA"/>
</dbReference>
<protein>
    <recommendedName>
        <fullName evidence="3">Lipoprotein</fullName>
    </recommendedName>
</protein>
<reference evidence="1 2" key="1">
    <citation type="submission" date="2021-01" db="EMBL/GenBank/DDBJ databases">
        <title>Chryseolinea sp. Jin1 Genome sequencing and assembly.</title>
        <authorList>
            <person name="Kim I."/>
        </authorList>
    </citation>
    <scope>NUCLEOTIDE SEQUENCE [LARGE SCALE GENOMIC DNA]</scope>
    <source>
        <strain evidence="1 2">Jin1</strain>
    </source>
</reference>
<organism evidence="1 2">
    <name type="scientific">Chryseolinea lacunae</name>
    <dbReference type="NCBI Taxonomy" id="2801331"/>
    <lineage>
        <taxon>Bacteria</taxon>
        <taxon>Pseudomonadati</taxon>
        <taxon>Bacteroidota</taxon>
        <taxon>Cytophagia</taxon>
        <taxon>Cytophagales</taxon>
        <taxon>Fulvivirgaceae</taxon>
        <taxon>Chryseolinea</taxon>
    </lineage>
</organism>
<keyword evidence="2" id="KW-1185">Reference proteome</keyword>
<dbReference type="Proteomes" id="UP000613030">
    <property type="component" value="Unassembled WGS sequence"/>
</dbReference>
<name>A0ABS1KWS4_9BACT</name>
<evidence type="ECO:0000313" key="1">
    <source>
        <dbReference type="EMBL" id="MBL0743780.1"/>
    </source>
</evidence>
<evidence type="ECO:0008006" key="3">
    <source>
        <dbReference type="Google" id="ProtNLM"/>
    </source>
</evidence>
<dbReference type="RefSeq" id="WP_202013238.1">
    <property type="nucleotide sequence ID" value="NZ_JAERRB010000008.1"/>
</dbReference>
<comment type="caution">
    <text evidence="1">The sequence shown here is derived from an EMBL/GenBank/DDBJ whole genome shotgun (WGS) entry which is preliminary data.</text>
</comment>
<evidence type="ECO:0000313" key="2">
    <source>
        <dbReference type="Proteomes" id="UP000613030"/>
    </source>
</evidence>
<proteinExistence type="predicted"/>
<accession>A0ABS1KWS4</accession>
<sequence>MKTSNLFGKIASVALMGTFAFVISCKDEDKLTLADTQDITEEAITDSYYQDMDDLAGVAVSAPTDDQYSKNGRVETTYSVTVQDDRFDCDGVVVSVTPDANSTLEAPKGVLIVNFGTTGCADGRGNTRTGKVIFTYNGRRFQPGSTVVTTVENYTINGVKLEGVRTLTNVSGSTAEAPKFNAKLVGGKATFIADGTVAERESNITWQWIREANPLNDYLLIDQASTASGTTRGGRTYSVSLSKALKYKRFCGIAVEGIKKYLIDGSKEITIDYGDGTCDKSVVITVNGVTRNINVN</sequence>
<dbReference type="PROSITE" id="PS51257">
    <property type="entry name" value="PROKAR_LIPOPROTEIN"/>
    <property type="match status" value="1"/>
</dbReference>
<gene>
    <name evidence="1" type="ORF">JI741_21295</name>
</gene>